<sequence>AQSNLYLYSSTIQPLLDHYQYLFSNASFACIKANENALTT</sequence>
<accession>A0ACA9SH67</accession>
<feature type="non-terminal residue" evidence="1">
    <location>
        <position position="1"/>
    </location>
</feature>
<gene>
    <name evidence="1" type="ORF">RPERSI_LOCUS31178</name>
</gene>
<evidence type="ECO:0000313" key="2">
    <source>
        <dbReference type="Proteomes" id="UP000789920"/>
    </source>
</evidence>
<feature type="non-terminal residue" evidence="1">
    <location>
        <position position="40"/>
    </location>
</feature>
<protein>
    <submittedName>
        <fullName evidence="1">28205_t:CDS:1</fullName>
    </submittedName>
</protein>
<name>A0ACA9SH67_9GLOM</name>
<keyword evidence="2" id="KW-1185">Reference proteome</keyword>
<comment type="caution">
    <text evidence="1">The sequence shown here is derived from an EMBL/GenBank/DDBJ whole genome shotgun (WGS) entry which is preliminary data.</text>
</comment>
<evidence type="ECO:0000313" key="1">
    <source>
        <dbReference type="EMBL" id="CAG8839764.1"/>
    </source>
</evidence>
<reference evidence="1" key="1">
    <citation type="submission" date="2021-06" db="EMBL/GenBank/DDBJ databases">
        <authorList>
            <person name="Kallberg Y."/>
            <person name="Tangrot J."/>
            <person name="Rosling A."/>
        </authorList>
    </citation>
    <scope>NUCLEOTIDE SEQUENCE</scope>
    <source>
        <strain evidence="1">MA461A</strain>
    </source>
</reference>
<organism evidence="1 2">
    <name type="scientific">Racocetra persica</name>
    <dbReference type="NCBI Taxonomy" id="160502"/>
    <lineage>
        <taxon>Eukaryota</taxon>
        <taxon>Fungi</taxon>
        <taxon>Fungi incertae sedis</taxon>
        <taxon>Mucoromycota</taxon>
        <taxon>Glomeromycotina</taxon>
        <taxon>Glomeromycetes</taxon>
        <taxon>Diversisporales</taxon>
        <taxon>Gigasporaceae</taxon>
        <taxon>Racocetra</taxon>
    </lineage>
</organism>
<proteinExistence type="predicted"/>
<dbReference type="Proteomes" id="UP000789920">
    <property type="component" value="Unassembled WGS sequence"/>
</dbReference>
<dbReference type="EMBL" id="CAJVQC010124634">
    <property type="protein sequence ID" value="CAG8839764.1"/>
    <property type="molecule type" value="Genomic_DNA"/>
</dbReference>